<dbReference type="EMBL" id="JAEMWZ010000068">
    <property type="protein sequence ID" value="KAG7138754.1"/>
    <property type="molecule type" value="Genomic_DNA"/>
</dbReference>
<proteinExistence type="predicted"/>
<dbReference type="PROSITE" id="PS50075">
    <property type="entry name" value="CARRIER"/>
    <property type="match status" value="1"/>
</dbReference>
<reference evidence="3" key="1">
    <citation type="journal article" date="2021" name="Mol. Plant Pathol.">
        <title>A 20-kb lineage-specific genomic region tames virulence in pathogenic amphidiploid Verticillium longisporum.</title>
        <authorList>
            <person name="Harting R."/>
            <person name="Starke J."/>
            <person name="Kusch H."/>
            <person name="Poggeler S."/>
            <person name="Maurus I."/>
            <person name="Schluter R."/>
            <person name="Landesfeind M."/>
            <person name="Bulla I."/>
            <person name="Nowrousian M."/>
            <person name="de Jonge R."/>
            <person name="Stahlhut G."/>
            <person name="Hoff K.J."/>
            <person name="Asshauer K.P."/>
            <person name="Thurmer A."/>
            <person name="Stanke M."/>
            <person name="Daniel R."/>
            <person name="Morgenstern B."/>
            <person name="Thomma B.P.H.J."/>
            <person name="Kronstad J.W."/>
            <person name="Braus-Stromeyer S.A."/>
            <person name="Braus G.H."/>
        </authorList>
    </citation>
    <scope>NUCLEOTIDE SEQUENCE</scope>
    <source>
        <strain evidence="3">Vl32</strain>
    </source>
</reference>
<dbReference type="Pfam" id="PF13193">
    <property type="entry name" value="AMP-binding_C"/>
    <property type="match status" value="1"/>
</dbReference>
<dbReference type="Pfam" id="PF00550">
    <property type="entry name" value="PP-binding"/>
    <property type="match status" value="1"/>
</dbReference>
<comment type="caution">
    <text evidence="3">The sequence shown here is derived from an EMBL/GenBank/DDBJ whole genome shotgun (WGS) entry which is preliminary data.</text>
</comment>
<dbReference type="FunFam" id="3.40.50.980:FF:000001">
    <property type="entry name" value="Non-ribosomal peptide synthetase"/>
    <property type="match status" value="1"/>
</dbReference>
<keyword evidence="1" id="KW-0436">Ligase</keyword>
<dbReference type="AlphaFoldDB" id="A0A8I2ZWU1"/>
<evidence type="ECO:0000256" key="1">
    <source>
        <dbReference type="ARBA" id="ARBA00022598"/>
    </source>
</evidence>
<dbReference type="GO" id="GO:0044550">
    <property type="term" value="P:secondary metabolite biosynthetic process"/>
    <property type="evidence" value="ECO:0007669"/>
    <property type="project" value="TreeGrafter"/>
</dbReference>
<accession>A0A8I2ZWU1</accession>
<dbReference type="Pfam" id="PF00501">
    <property type="entry name" value="AMP-binding"/>
    <property type="match status" value="2"/>
</dbReference>
<dbReference type="GO" id="GO:0043041">
    <property type="term" value="P:amino acid activation for nonribosomal peptide biosynthetic process"/>
    <property type="evidence" value="ECO:0007669"/>
    <property type="project" value="TreeGrafter"/>
</dbReference>
<name>A0A8I2ZWU1_VERLO</name>
<organism evidence="3 4">
    <name type="scientific">Verticillium longisporum</name>
    <name type="common">Verticillium dahliae var. longisporum</name>
    <dbReference type="NCBI Taxonomy" id="100787"/>
    <lineage>
        <taxon>Eukaryota</taxon>
        <taxon>Fungi</taxon>
        <taxon>Dikarya</taxon>
        <taxon>Ascomycota</taxon>
        <taxon>Pezizomycotina</taxon>
        <taxon>Sordariomycetes</taxon>
        <taxon>Hypocreomycetidae</taxon>
        <taxon>Glomerellales</taxon>
        <taxon>Plectosphaerellaceae</taxon>
        <taxon>Verticillium</taxon>
    </lineage>
</organism>
<evidence type="ECO:0000313" key="4">
    <source>
        <dbReference type="Proteomes" id="UP000689129"/>
    </source>
</evidence>
<dbReference type="PROSITE" id="PS00455">
    <property type="entry name" value="AMP_BINDING"/>
    <property type="match status" value="1"/>
</dbReference>
<evidence type="ECO:0000259" key="2">
    <source>
        <dbReference type="PROSITE" id="PS50075"/>
    </source>
</evidence>
<dbReference type="Proteomes" id="UP000689129">
    <property type="component" value="Unassembled WGS sequence"/>
</dbReference>
<dbReference type="InterPro" id="IPR025110">
    <property type="entry name" value="AMP-bd_C"/>
</dbReference>
<feature type="domain" description="Carrier" evidence="2">
    <location>
        <begin position="476"/>
        <end position="549"/>
    </location>
</feature>
<dbReference type="GO" id="GO:0016874">
    <property type="term" value="F:ligase activity"/>
    <property type="evidence" value="ECO:0007669"/>
    <property type="project" value="UniProtKB-KW"/>
</dbReference>
<dbReference type="PANTHER" id="PTHR45527:SF1">
    <property type="entry name" value="FATTY ACID SYNTHASE"/>
    <property type="match status" value="1"/>
</dbReference>
<sequence>MSNQETELHQAADRLATRVVASRGLSPQTEFIVPVLVPQSTQLYIALLAILKAGGAFCPLNLDAPPERIKFILQDVGARVVLTTPELASKVAGDELGISLITLTDTNTALDLVTDFLVAKEETPPINTPEPQSLAYVMYTSGSTGTPKGVGITHDAATQSLLAHDRHIPEFERFLQFASPTFDVSKMLDDLPGVMTAMRVDACELTPTVAGSLLRTRASVPSLKLLLTIGEMLTPRVVKEFGGDSTSPSILWGMYGPTEAAIHCTLQTAFSANSSPRVIGAPFDTVSCFVIEIPPDDSSFSFTLSPIGQIGELVVGGYQLAKNYLNRPEQTDAAFIDSPYGRLYRTGDKARMQSDGTLECFGRISDGQVKLRGQRIELGEVEQAAIRDPQCRDAIAMVVDNILVIFCVLEATDSSKELTSESILQTCRQWLPTFMIPGDVVIINEFPRLASGKIDRHQMRREYGVTKNTNTTVTQNDLGPLEKKITTAISNLVGSPVTLQDVLSAHGIDSLRAIQLASALRKEGLQTSPLDVVSSNTISALCTKVRAVDNEAQRRHHIKQPPDAEKILASSDTLQSMDSQIEGFDWCTQLQSSMLFETSANSSAYHNLLELEFPASCSLEQVKKQDLGLNSDK</sequence>
<protein>
    <submittedName>
        <fullName evidence="3">Nonribosomal peptide synthetase 2 like protein</fullName>
    </submittedName>
</protein>
<dbReference type="OrthoDB" id="416786at2759"/>
<dbReference type="GO" id="GO:0005737">
    <property type="term" value="C:cytoplasm"/>
    <property type="evidence" value="ECO:0007669"/>
    <property type="project" value="TreeGrafter"/>
</dbReference>
<evidence type="ECO:0000313" key="3">
    <source>
        <dbReference type="EMBL" id="KAG7138754.1"/>
    </source>
</evidence>
<dbReference type="GO" id="GO:0031177">
    <property type="term" value="F:phosphopantetheine binding"/>
    <property type="evidence" value="ECO:0007669"/>
    <property type="project" value="TreeGrafter"/>
</dbReference>
<dbReference type="InterPro" id="IPR020845">
    <property type="entry name" value="AMP-binding_CS"/>
</dbReference>
<dbReference type="InterPro" id="IPR000873">
    <property type="entry name" value="AMP-dep_synth/lig_dom"/>
</dbReference>
<dbReference type="PANTHER" id="PTHR45527">
    <property type="entry name" value="NONRIBOSOMAL PEPTIDE SYNTHETASE"/>
    <property type="match status" value="1"/>
</dbReference>
<gene>
    <name evidence="3" type="ORF">HYQ45_004155</name>
</gene>
<dbReference type="InterPro" id="IPR009081">
    <property type="entry name" value="PP-bd_ACP"/>
</dbReference>